<dbReference type="AlphaFoldDB" id="A0AA39XWG3"/>
<protein>
    <submittedName>
        <fullName evidence="3">Alpha/Beta hydrolase protein</fullName>
    </submittedName>
</protein>
<dbReference type="PANTHER" id="PTHR43798">
    <property type="entry name" value="MONOACYLGLYCEROL LIPASE"/>
    <property type="match status" value="1"/>
</dbReference>
<dbReference type="PANTHER" id="PTHR43798:SF31">
    <property type="entry name" value="AB HYDROLASE SUPERFAMILY PROTEIN YCLE"/>
    <property type="match status" value="1"/>
</dbReference>
<dbReference type="EMBL" id="JAULSV010000006">
    <property type="protein sequence ID" value="KAK0641379.1"/>
    <property type="molecule type" value="Genomic_DNA"/>
</dbReference>
<dbReference type="Pfam" id="PF00561">
    <property type="entry name" value="Abhydrolase_1"/>
    <property type="match status" value="1"/>
</dbReference>
<feature type="domain" description="AB hydrolase-1" evidence="2">
    <location>
        <begin position="31"/>
        <end position="270"/>
    </location>
</feature>
<accession>A0AA39XWG3</accession>
<reference evidence="3" key="1">
    <citation type="submission" date="2023-06" db="EMBL/GenBank/DDBJ databases">
        <title>Genome-scale phylogeny and comparative genomics of the fungal order Sordariales.</title>
        <authorList>
            <consortium name="Lawrence Berkeley National Laboratory"/>
            <person name="Hensen N."/>
            <person name="Bonometti L."/>
            <person name="Westerberg I."/>
            <person name="Brannstrom I.O."/>
            <person name="Guillou S."/>
            <person name="Cros-Aarteil S."/>
            <person name="Calhoun S."/>
            <person name="Haridas S."/>
            <person name="Kuo A."/>
            <person name="Mondo S."/>
            <person name="Pangilinan J."/>
            <person name="Riley R."/>
            <person name="Labutti K."/>
            <person name="Andreopoulos B."/>
            <person name="Lipzen A."/>
            <person name="Chen C."/>
            <person name="Yanf M."/>
            <person name="Daum C."/>
            <person name="Ng V."/>
            <person name="Clum A."/>
            <person name="Steindorff A."/>
            <person name="Ohm R."/>
            <person name="Martin F."/>
            <person name="Silar P."/>
            <person name="Natvig D."/>
            <person name="Lalanne C."/>
            <person name="Gautier V."/>
            <person name="Ament-Velasquez S.L."/>
            <person name="Kruys A."/>
            <person name="Hutchinson M.I."/>
            <person name="Powell A.J."/>
            <person name="Barry K."/>
            <person name="Miller A.N."/>
            <person name="Grigoriev I.V."/>
            <person name="Debuchy R."/>
            <person name="Gladieux P."/>
            <person name="Thoren M.H."/>
            <person name="Johannesson H."/>
        </authorList>
    </citation>
    <scope>NUCLEOTIDE SEQUENCE</scope>
    <source>
        <strain evidence="3">SMH2532-1</strain>
    </source>
</reference>
<sequence length="283" mass="31191">MASKLHSPASFKTGDGVSLQYNQTGPPRGQPLLFITGWRQAAAEWRKQAEYFSSAGFRVTTFDQRGHGDSEGPDFGYRISRLAADLNDLLTHLDLQNVTIIGHSMGCSVSWALWDQFPDSHKRVSKFVFVDQSPSMVIDPHWNATETADAGALFTPVGVYDLAAGMAAQLESLVTSMFTTSVSESDLAWVVEQNKKMSDAHAAALLTDHSFRDWRDVIPRITVPTLVIGGEASLVPAAAIEWIAKQIPGAKAEIFTKAEKGSHFMFWENPEKFNAVVKEFVTR</sequence>
<dbReference type="GO" id="GO:0016787">
    <property type="term" value="F:hydrolase activity"/>
    <property type="evidence" value="ECO:0007669"/>
    <property type="project" value="UniProtKB-KW"/>
</dbReference>
<dbReference type="SUPFAM" id="SSF53474">
    <property type="entry name" value="alpha/beta-Hydrolases"/>
    <property type="match status" value="1"/>
</dbReference>
<proteinExistence type="predicted"/>
<evidence type="ECO:0000313" key="3">
    <source>
        <dbReference type="EMBL" id="KAK0641379.1"/>
    </source>
</evidence>
<dbReference type="Gene3D" id="3.40.50.1820">
    <property type="entry name" value="alpha/beta hydrolase"/>
    <property type="match status" value="1"/>
</dbReference>
<keyword evidence="4" id="KW-1185">Reference proteome</keyword>
<dbReference type="InterPro" id="IPR000073">
    <property type="entry name" value="AB_hydrolase_1"/>
</dbReference>
<comment type="caution">
    <text evidence="3">The sequence shown here is derived from an EMBL/GenBank/DDBJ whole genome shotgun (WGS) entry which is preliminary data.</text>
</comment>
<dbReference type="InterPro" id="IPR000639">
    <property type="entry name" value="Epox_hydrolase-like"/>
</dbReference>
<dbReference type="PRINTS" id="PR00412">
    <property type="entry name" value="EPOXHYDRLASE"/>
</dbReference>
<evidence type="ECO:0000256" key="1">
    <source>
        <dbReference type="ARBA" id="ARBA00022801"/>
    </source>
</evidence>
<dbReference type="Proteomes" id="UP001174936">
    <property type="component" value="Unassembled WGS sequence"/>
</dbReference>
<keyword evidence="1 3" id="KW-0378">Hydrolase</keyword>
<gene>
    <name evidence="3" type="ORF">B0T16DRAFT_419749</name>
</gene>
<evidence type="ECO:0000259" key="2">
    <source>
        <dbReference type="Pfam" id="PF00561"/>
    </source>
</evidence>
<dbReference type="GO" id="GO:0016020">
    <property type="term" value="C:membrane"/>
    <property type="evidence" value="ECO:0007669"/>
    <property type="project" value="TreeGrafter"/>
</dbReference>
<dbReference type="InterPro" id="IPR029058">
    <property type="entry name" value="AB_hydrolase_fold"/>
</dbReference>
<organism evidence="3 4">
    <name type="scientific">Cercophora newfieldiana</name>
    <dbReference type="NCBI Taxonomy" id="92897"/>
    <lineage>
        <taxon>Eukaryota</taxon>
        <taxon>Fungi</taxon>
        <taxon>Dikarya</taxon>
        <taxon>Ascomycota</taxon>
        <taxon>Pezizomycotina</taxon>
        <taxon>Sordariomycetes</taxon>
        <taxon>Sordariomycetidae</taxon>
        <taxon>Sordariales</taxon>
        <taxon>Lasiosphaeriaceae</taxon>
        <taxon>Cercophora</taxon>
    </lineage>
</organism>
<evidence type="ECO:0000313" key="4">
    <source>
        <dbReference type="Proteomes" id="UP001174936"/>
    </source>
</evidence>
<name>A0AA39XWG3_9PEZI</name>
<dbReference type="InterPro" id="IPR050266">
    <property type="entry name" value="AB_hydrolase_sf"/>
</dbReference>